<feature type="region of interest" description="Disordered" evidence="1">
    <location>
        <begin position="769"/>
        <end position="804"/>
    </location>
</feature>
<feature type="region of interest" description="Disordered" evidence="1">
    <location>
        <begin position="1264"/>
        <end position="1296"/>
    </location>
</feature>
<evidence type="ECO:0000259" key="2">
    <source>
        <dbReference type="PROSITE" id="PS50011"/>
    </source>
</evidence>
<dbReference type="EMBL" id="LJSK01000225">
    <property type="protein sequence ID" value="KPI84872.1"/>
    <property type="molecule type" value="Genomic_DNA"/>
</dbReference>
<feature type="compositionally biased region" description="Polar residues" evidence="1">
    <location>
        <begin position="1175"/>
        <end position="1188"/>
    </location>
</feature>
<dbReference type="SMART" id="SM00220">
    <property type="entry name" value="S_TKc"/>
    <property type="match status" value="1"/>
</dbReference>
<feature type="compositionally biased region" description="Polar residues" evidence="1">
    <location>
        <begin position="163"/>
        <end position="177"/>
    </location>
</feature>
<dbReference type="PROSITE" id="PS00108">
    <property type="entry name" value="PROTEIN_KINASE_ST"/>
    <property type="match status" value="1"/>
</dbReference>
<reference evidence="3 4" key="1">
    <citation type="journal article" date="2015" name="PLoS Pathog.">
        <title>Leptomonas seymouri: Adaptations to the Dixenous Life Cycle Analyzed by Genome Sequencing, Transcriptome Profiling and Co-infection with Leishmania donovani.</title>
        <authorList>
            <person name="Kraeva N."/>
            <person name="Butenko A."/>
            <person name="Hlavacova J."/>
            <person name="Kostygov A."/>
            <person name="Myskova J."/>
            <person name="Grybchuk D."/>
            <person name="Lestinova T."/>
            <person name="Votypka J."/>
            <person name="Volf P."/>
            <person name="Opperdoes F."/>
            <person name="Flegontov P."/>
            <person name="Lukes J."/>
            <person name="Yurchenko V."/>
        </authorList>
    </citation>
    <scope>NUCLEOTIDE SEQUENCE [LARGE SCALE GENOMIC DNA]</scope>
    <source>
        <strain evidence="3 4">ATCC 30220</strain>
    </source>
</reference>
<feature type="region of interest" description="Disordered" evidence="1">
    <location>
        <begin position="202"/>
        <end position="228"/>
    </location>
</feature>
<proteinExistence type="predicted"/>
<dbReference type="GO" id="GO:0005524">
    <property type="term" value="F:ATP binding"/>
    <property type="evidence" value="ECO:0007669"/>
    <property type="project" value="InterPro"/>
</dbReference>
<dbReference type="GO" id="GO:0005634">
    <property type="term" value="C:nucleus"/>
    <property type="evidence" value="ECO:0007669"/>
    <property type="project" value="TreeGrafter"/>
</dbReference>
<feature type="region of interest" description="Disordered" evidence="1">
    <location>
        <begin position="1170"/>
        <end position="1238"/>
    </location>
</feature>
<keyword evidence="4" id="KW-1185">Reference proteome</keyword>
<feature type="region of interest" description="Disordered" evidence="1">
    <location>
        <begin position="597"/>
        <end position="616"/>
    </location>
</feature>
<feature type="domain" description="Protein kinase" evidence="2">
    <location>
        <begin position="651"/>
        <end position="1429"/>
    </location>
</feature>
<evidence type="ECO:0000313" key="4">
    <source>
        <dbReference type="Proteomes" id="UP000038009"/>
    </source>
</evidence>
<feature type="compositionally biased region" description="Acidic residues" evidence="1">
    <location>
        <begin position="1211"/>
        <end position="1223"/>
    </location>
</feature>
<feature type="compositionally biased region" description="Polar residues" evidence="1">
    <location>
        <begin position="1200"/>
        <end position="1210"/>
    </location>
</feature>
<dbReference type="InterPro" id="IPR008271">
    <property type="entry name" value="Ser/Thr_kinase_AS"/>
</dbReference>
<feature type="region of interest" description="Disordered" evidence="1">
    <location>
        <begin position="163"/>
        <end position="188"/>
    </location>
</feature>
<feature type="compositionally biased region" description="Basic and acidic residues" evidence="1">
    <location>
        <begin position="36"/>
        <end position="52"/>
    </location>
</feature>
<feature type="region of interest" description="Disordered" evidence="1">
    <location>
        <begin position="1"/>
        <end position="69"/>
    </location>
</feature>
<feature type="region of interest" description="Disordered" evidence="1">
    <location>
        <begin position="1049"/>
        <end position="1073"/>
    </location>
</feature>
<dbReference type="SUPFAM" id="SSF56112">
    <property type="entry name" value="Protein kinase-like (PK-like)"/>
    <property type="match status" value="1"/>
</dbReference>
<dbReference type="Proteomes" id="UP000038009">
    <property type="component" value="Unassembled WGS sequence"/>
</dbReference>
<feature type="compositionally biased region" description="Low complexity" evidence="1">
    <location>
        <begin position="202"/>
        <end position="211"/>
    </location>
</feature>
<dbReference type="PANTHER" id="PTHR44167:SF30">
    <property type="entry name" value="PHOSPHORYLASE KINASE"/>
    <property type="match status" value="1"/>
</dbReference>
<sequence>MADITSTSERRFYTPGSGELLHNSIHDRNSNYSSSHDSHHGSDSDNEHRQQQQERQQQQTPTLRLQKPSLAPENTVAIVAVQVADRLRWWRTRRVREQPLPVHHYVFRGNYANYSSFGMRPLAPGVTRLLQNARRVRTQYQQHQRLLQRQQLLHRGMSAARNSIGDTGLSQLSQPQLSREGADPFDNKRVLSPVASAPAAATASFASPSDSTNHFGADGGAQRVGAFPADSAPPASMVAPLHAPAAGPSIGSASVASMSCPTEKEAYEAERLLRLYQPRAASLPVRSRRQRRVASYDRDSASVHQRGEICGVEEVMSQSIHLAHAPTSDDMAVVSCAAVAADCAVVLHHEPRLIIYGRGVNPREALRSARVSSEALENLCDAAMEDSAAVCALTSLPLSGFERFFYQQQLCEGRQDVTDALPAAVSVVQDSDSSINDDAPHADVAFSASNTNEGGGSVANPLGDGVVNREDTLCFGSPMRIISAVPSLYTQALVLPTSAGTSAETRQLANQQQNASNCTVERRRPVVGRGCSKAGGARHHRQRALLRAISVPCLPRVYRSGYPQLLSPDAAAPVSAETSSSAPTVAETPAAAAAAAAAVPKPTEGHSRSRTGQCGGRRYLLPSALRSGARPQDEAHMCHRVDDLQDVYVFHPLFDMIGKGAFSKVYAAVPILRGRDGIKRFGAVDYTSITPTTAPSPRCADGAAGPAQKRERKPALPMPATPFSSSHALSNLHPGVARGDAAAPATTVAPAATSPRSVPIVALKVIPRKAREREQKASVDSPTLPAQAQRPPPHHEAADANNSVRRELVEIEREISILRRLHHTGCSHFYEALRSPDAFAIAMRVYPGSMDARHYLSRYGPPSEARTAVVLFQLVSTVQYLHTSFGLIHRDIKLENLLFSEVDSSVSNAGICEVLGHTVHKADPAAAATHGSFSAERPTLASSLPPDGSRAEPPVASRAHEALRLLRVTLIDFGLARRTRAAGMPPNMPRIRIGGAHNQSLSASMNSPANAVSGFSGGSGATNGCSNAFYFQNSNVQAGASVSAVASSPASAAQHQQQPSMQTPGGMGTAMTTFTGIRSANNSYSSMPAMPPPLFPQRLCRSPSTAAHSTVVGPGTSRVGMPSPMPSTANMLTRFLDLDEDLDEEESILNGVSANGFTGAAATNSEMVSGHFEASVTSPQTTSSSLQRGSRAGLHEEESAVSSTDISASETDFDSDYVDDGELENARNEPAASGEPETIATVAEKAGDQSIPTPTRMATAQAVLPLHPPSDGSSQTVMGGGGGGTTASTANSPSAQYLRLPPSQYFSLRDDTEATLLLTPCGTEKYLPPEVLSWVLEHGWTRRFATVGLARAMDMYAIGIVAYVLLSGCFPFNASSRATLLQQQQRVPRCNSARWSGVSSEAIAFVQRLLEPNPLKRMTAREALGHPFLLGARPLAEKLSLVPHGEGEEMMRSSDDGCCGDAQFAHRFNSASGSVGDNSNNLCMHGLLSGNSAVRARWSTNAARGFSQQPLTAFADRGHSTTDTSPAAYSGANGGHHCSPSLASPERGGSQPAFGVPGRSAFAKLATHNVPLVTASAAATATAGVSDAGVSGPAAAVLATGSAATPPRKEPVTTVLHSSNNGETVEATFLRSAGSVLPDMFAALAQEVLESSRPPPRDSHHGGLSPLSPHSLSSLQSAMIAAPSAVSVAGANSEVNEHLLAARRAASSVAKSAQPATTSSITSAMKSPVNAANGELTAPPKASPAHVPAGPPHATGGADDLFESLYHNIMLSD</sequence>
<evidence type="ECO:0000256" key="1">
    <source>
        <dbReference type="SAM" id="MobiDB-lite"/>
    </source>
</evidence>
<dbReference type="PANTHER" id="PTHR44167">
    <property type="entry name" value="OVARIAN-SPECIFIC SERINE/THREONINE-PROTEIN KINASE LOK-RELATED"/>
    <property type="match status" value="1"/>
</dbReference>
<protein>
    <recommendedName>
        <fullName evidence="2">Protein kinase domain-containing protein</fullName>
    </recommendedName>
</protein>
<dbReference type="OMA" id="MPSTANM"/>
<accession>A0A0N1I3W8</accession>
<feature type="compositionally biased region" description="Basic and acidic residues" evidence="1">
    <location>
        <begin position="793"/>
        <end position="804"/>
    </location>
</feature>
<dbReference type="Pfam" id="PF00069">
    <property type="entry name" value="Pkinase"/>
    <property type="match status" value="2"/>
</dbReference>
<dbReference type="GO" id="GO:0044773">
    <property type="term" value="P:mitotic DNA damage checkpoint signaling"/>
    <property type="evidence" value="ECO:0007669"/>
    <property type="project" value="TreeGrafter"/>
</dbReference>
<feature type="region of interest" description="Disordered" evidence="1">
    <location>
        <begin position="1651"/>
        <end position="1670"/>
    </location>
</feature>
<feature type="compositionally biased region" description="Low complexity" evidence="1">
    <location>
        <begin position="1286"/>
        <end position="1295"/>
    </location>
</feature>
<dbReference type="InterPro" id="IPR011009">
    <property type="entry name" value="Kinase-like_dom_sf"/>
</dbReference>
<feature type="region of interest" description="Disordered" evidence="1">
    <location>
        <begin position="1731"/>
        <end position="1750"/>
    </location>
</feature>
<dbReference type="OrthoDB" id="245043at2759"/>
<evidence type="ECO:0000313" key="3">
    <source>
        <dbReference type="EMBL" id="KPI84872.1"/>
    </source>
</evidence>
<dbReference type="VEuPathDB" id="TriTrypDB:Lsey_0225_0060"/>
<organism evidence="3 4">
    <name type="scientific">Leptomonas seymouri</name>
    <dbReference type="NCBI Taxonomy" id="5684"/>
    <lineage>
        <taxon>Eukaryota</taxon>
        <taxon>Discoba</taxon>
        <taxon>Euglenozoa</taxon>
        <taxon>Kinetoplastea</taxon>
        <taxon>Metakinetoplastina</taxon>
        <taxon>Trypanosomatida</taxon>
        <taxon>Trypanosomatidae</taxon>
        <taxon>Leishmaniinae</taxon>
        <taxon>Leptomonas</taxon>
    </lineage>
</organism>
<comment type="caution">
    <text evidence="3">The sequence shown here is derived from an EMBL/GenBank/DDBJ whole genome shotgun (WGS) entry which is preliminary data.</text>
</comment>
<dbReference type="InterPro" id="IPR000719">
    <property type="entry name" value="Prot_kinase_dom"/>
</dbReference>
<dbReference type="Gene3D" id="1.10.510.10">
    <property type="entry name" value="Transferase(Phosphotransferase) domain 1"/>
    <property type="match status" value="2"/>
</dbReference>
<feature type="region of interest" description="Disordered" evidence="1">
    <location>
        <begin position="928"/>
        <end position="954"/>
    </location>
</feature>
<dbReference type="PROSITE" id="PS50011">
    <property type="entry name" value="PROTEIN_KINASE_DOM"/>
    <property type="match status" value="1"/>
</dbReference>
<gene>
    <name evidence="3" type="ORF">ABL78_6077</name>
</gene>
<dbReference type="GO" id="GO:0004674">
    <property type="term" value="F:protein serine/threonine kinase activity"/>
    <property type="evidence" value="ECO:0007669"/>
    <property type="project" value="TreeGrafter"/>
</dbReference>
<name>A0A0N1I3W8_LEPSE</name>
<feature type="region of interest" description="Disordered" evidence="1">
    <location>
        <begin position="693"/>
        <end position="738"/>
    </location>
</feature>
<feature type="region of interest" description="Disordered" evidence="1">
    <location>
        <begin position="1516"/>
        <end position="1554"/>
    </location>
</feature>